<comment type="similarity">
    <text evidence="1">Belongs to the BlaI transcriptional regulatory family.</text>
</comment>
<proteinExistence type="inferred from homology"/>
<keyword evidence="6" id="KW-1185">Reference proteome</keyword>
<dbReference type="RefSeq" id="WP_129206458.1">
    <property type="nucleotide sequence ID" value="NZ_BMGU01000001.1"/>
</dbReference>
<organism evidence="5 6">
    <name type="scientific">Silvibacterium dinghuense</name>
    <dbReference type="NCBI Taxonomy" id="1560006"/>
    <lineage>
        <taxon>Bacteria</taxon>
        <taxon>Pseudomonadati</taxon>
        <taxon>Acidobacteriota</taxon>
        <taxon>Terriglobia</taxon>
        <taxon>Terriglobales</taxon>
        <taxon>Acidobacteriaceae</taxon>
        <taxon>Silvibacterium</taxon>
    </lineage>
</organism>
<dbReference type="EMBL" id="SDMK01000001">
    <property type="protein sequence ID" value="RXS96708.1"/>
    <property type="molecule type" value="Genomic_DNA"/>
</dbReference>
<protein>
    <submittedName>
        <fullName evidence="5">BlaI/MecI/CopY family transcriptional regulator</fullName>
    </submittedName>
</protein>
<evidence type="ECO:0000313" key="6">
    <source>
        <dbReference type="Proteomes" id="UP000290253"/>
    </source>
</evidence>
<dbReference type="GO" id="GO:0045892">
    <property type="term" value="P:negative regulation of DNA-templated transcription"/>
    <property type="evidence" value="ECO:0007669"/>
    <property type="project" value="InterPro"/>
</dbReference>
<dbReference type="Gene3D" id="1.10.10.10">
    <property type="entry name" value="Winged helix-like DNA-binding domain superfamily/Winged helix DNA-binding domain"/>
    <property type="match status" value="1"/>
</dbReference>
<evidence type="ECO:0000256" key="2">
    <source>
        <dbReference type="ARBA" id="ARBA00023015"/>
    </source>
</evidence>
<dbReference type="InterPro" id="IPR036390">
    <property type="entry name" value="WH_DNA-bd_sf"/>
</dbReference>
<dbReference type="InterPro" id="IPR036388">
    <property type="entry name" value="WH-like_DNA-bd_sf"/>
</dbReference>
<reference evidence="5 6" key="1">
    <citation type="journal article" date="2016" name="Int. J. Syst. Evol. Microbiol.">
        <title>Acidipila dinghuensis sp. nov., an acidobacterium isolated from forest soil.</title>
        <authorList>
            <person name="Jiang Y.W."/>
            <person name="Wang J."/>
            <person name="Chen M.H."/>
            <person name="Lv Y.Y."/>
            <person name="Qiu L.H."/>
        </authorList>
    </citation>
    <scope>NUCLEOTIDE SEQUENCE [LARGE SCALE GENOMIC DNA]</scope>
    <source>
        <strain evidence="5 6">DHOF10</strain>
    </source>
</reference>
<dbReference type="OrthoDB" id="279010at2"/>
<comment type="caution">
    <text evidence="5">The sequence shown here is derived from an EMBL/GenBank/DDBJ whole genome shotgun (WGS) entry which is preliminary data.</text>
</comment>
<keyword evidence="3" id="KW-0238">DNA-binding</keyword>
<dbReference type="Gene3D" id="1.10.4040.10">
    <property type="entry name" value="Penicillinase repressor domain"/>
    <property type="match status" value="1"/>
</dbReference>
<name>A0A4Q1SGQ0_9BACT</name>
<dbReference type="SUPFAM" id="SSF46785">
    <property type="entry name" value="Winged helix' DNA-binding domain"/>
    <property type="match status" value="1"/>
</dbReference>
<accession>A0A4Q1SGQ0</accession>
<evidence type="ECO:0000256" key="4">
    <source>
        <dbReference type="ARBA" id="ARBA00023163"/>
    </source>
</evidence>
<sequence>MVSRQHSPQPAPLPTEAELRILQILWEAGTPLTVREVHEALRDQQTGYTTILKQMQMMVEKELLVRNERYRSHLYEARYPREQTQHRLITELVQKAFSGSAKSLVMGALAAKPVSKNELAEIREMLHAFEEKSK</sequence>
<dbReference type="Pfam" id="PF03965">
    <property type="entry name" value="Penicillinase_R"/>
    <property type="match status" value="1"/>
</dbReference>
<evidence type="ECO:0000313" key="5">
    <source>
        <dbReference type="EMBL" id="RXS96708.1"/>
    </source>
</evidence>
<dbReference type="InterPro" id="IPR005650">
    <property type="entry name" value="BlaI_family"/>
</dbReference>
<dbReference type="Proteomes" id="UP000290253">
    <property type="component" value="Unassembled WGS sequence"/>
</dbReference>
<dbReference type="GO" id="GO:0003677">
    <property type="term" value="F:DNA binding"/>
    <property type="evidence" value="ECO:0007669"/>
    <property type="project" value="UniProtKB-KW"/>
</dbReference>
<keyword evidence="4" id="KW-0804">Transcription</keyword>
<evidence type="ECO:0000256" key="1">
    <source>
        <dbReference type="ARBA" id="ARBA00011046"/>
    </source>
</evidence>
<gene>
    <name evidence="5" type="ORF">ESZ00_01810</name>
</gene>
<keyword evidence="2" id="KW-0805">Transcription regulation</keyword>
<evidence type="ECO:0000256" key="3">
    <source>
        <dbReference type="ARBA" id="ARBA00023125"/>
    </source>
</evidence>
<dbReference type="AlphaFoldDB" id="A0A4Q1SGQ0"/>